<evidence type="ECO:0000259" key="2">
    <source>
        <dbReference type="PROSITE" id="PS50075"/>
    </source>
</evidence>
<dbReference type="InterPro" id="IPR009081">
    <property type="entry name" value="PP-bd_ACP"/>
</dbReference>
<dbReference type="Proteomes" id="UP001321542">
    <property type="component" value="Chromosome"/>
</dbReference>
<evidence type="ECO:0000256" key="1">
    <source>
        <dbReference type="SAM" id="MobiDB-lite"/>
    </source>
</evidence>
<dbReference type="PROSITE" id="PS50075">
    <property type="entry name" value="CARRIER"/>
    <property type="match status" value="1"/>
</dbReference>
<dbReference type="Gene3D" id="1.10.1200.10">
    <property type="entry name" value="ACP-like"/>
    <property type="match status" value="1"/>
</dbReference>
<feature type="domain" description="Carrier" evidence="2">
    <location>
        <begin position="21"/>
        <end position="102"/>
    </location>
</feature>
<keyword evidence="4" id="KW-1185">Reference proteome</keyword>
<gene>
    <name evidence="3" type="ORF">SGFS_005690</name>
</gene>
<reference evidence="3 4" key="1">
    <citation type="journal article" date="2010" name="ChemBioChem">
        <title>Cloning and characterization of the biosynthetic gene cluster of 16-membered macrolide antibiotic FD-891: involvement of a dual functional cytochrome P450 monooxygenase catalyzing epoxidation and hydroxylation.</title>
        <authorList>
            <person name="Kudo F."/>
            <person name="Motegi A."/>
            <person name="Mizoue K."/>
            <person name="Eguchi T."/>
        </authorList>
    </citation>
    <scope>NUCLEOTIDE SEQUENCE [LARGE SCALE GENOMIC DNA]</scope>
    <source>
        <strain evidence="3 4">A-8890</strain>
    </source>
</reference>
<evidence type="ECO:0000313" key="3">
    <source>
        <dbReference type="EMBL" id="BBC29275.1"/>
    </source>
</evidence>
<dbReference type="InterPro" id="IPR036736">
    <property type="entry name" value="ACP-like_sf"/>
</dbReference>
<accession>A0ABM7F162</accession>
<dbReference type="SUPFAM" id="SSF47336">
    <property type="entry name" value="ACP-like"/>
    <property type="match status" value="1"/>
</dbReference>
<dbReference type="RefSeq" id="WP_434026052.1">
    <property type="nucleotide sequence ID" value="NZ_AP018448.1"/>
</dbReference>
<proteinExistence type="predicted"/>
<feature type="region of interest" description="Disordered" evidence="1">
    <location>
        <begin position="1"/>
        <end position="25"/>
    </location>
</feature>
<name>A0ABM7F162_9ACTN</name>
<organism evidence="3 4">
    <name type="scientific">Streptomyces graminofaciens</name>
    <dbReference type="NCBI Taxonomy" id="68212"/>
    <lineage>
        <taxon>Bacteria</taxon>
        <taxon>Bacillati</taxon>
        <taxon>Actinomycetota</taxon>
        <taxon>Actinomycetes</taxon>
        <taxon>Kitasatosporales</taxon>
        <taxon>Streptomycetaceae</taxon>
        <taxon>Streptomyces</taxon>
    </lineage>
</organism>
<dbReference type="Pfam" id="PF00550">
    <property type="entry name" value="PP-binding"/>
    <property type="match status" value="1"/>
</dbReference>
<evidence type="ECO:0000313" key="4">
    <source>
        <dbReference type="Proteomes" id="UP001321542"/>
    </source>
</evidence>
<reference evidence="3 4" key="2">
    <citation type="journal article" date="2023" name="ChemBioChem">
        <title>Acyltransferase Domain Exchange between Two Independent Type I Polyketide Synthases in the Same Producer Strain of Macrolide Antibiotics.</title>
        <authorList>
            <person name="Kudo F."/>
            <person name="Kishikawa K."/>
            <person name="Tsuboi K."/>
            <person name="Kido T."/>
            <person name="Usui T."/>
            <person name="Hashimoto J."/>
            <person name="Shin-Ya K."/>
            <person name="Miyanaga A."/>
            <person name="Eguchi T."/>
        </authorList>
    </citation>
    <scope>NUCLEOTIDE SEQUENCE [LARGE SCALE GENOMIC DNA]</scope>
    <source>
        <strain evidence="3 4">A-8890</strain>
    </source>
</reference>
<protein>
    <recommendedName>
        <fullName evidence="2">Carrier domain-containing protein</fullName>
    </recommendedName>
</protein>
<dbReference type="EMBL" id="AP018448">
    <property type="protein sequence ID" value="BBC29275.1"/>
    <property type="molecule type" value="Genomic_DNA"/>
</dbReference>
<sequence>MSDHPETTAPADEETALETDGTGSAAEAEISASLTRYLHDRLKTPVDPADDLFALGLANSMFAMELVVHLEQTFGVMIEGQDLKLDNFRSARSMAGLVARLRAAAVGGA</sequence>